<dbReference type="RefSeq" id="WP_378211409.1">
    <property type="nucleotide sequence ID" value="NZ_JBHLZP010000506.1"/>
</dbReference>
<protein>
    <submittedName>
        <fullName evidence="5">HSP90 family protein</fullName>
    </submittedName>
</protein>
<name>A0ABV5YWI5_9ACTN</name>
<dbReference type="PIRSF" id="PIRSF002583">
    <property type="entry name" value="Hsp90"/>
    <property type="match status" value="1"/>
</dbReference>
<dbReference type="SUPFAM" id="SSF54211">
    <property type="entry name" value="Ribosomal protein S5 domain 2-like"/>
    <property type="match status" value="1"/>
</dbReference>
<reference evidence="5 6" key="1">
    <citation type="submission" date="2024-09" db="EMBL/GenBank/DDBJ databases">
        <authorList>
            <person name="Sun Q."/>
            <person name="Mori K."/>
        </authorList>
    </citation>
    <scope>NUCLEOTIDE SEQUENCE [LARGE SCALE GENOMIC DNA]</scope>
    <source>
        <strain evidence="5 6">TBRC 0563</strain>
    </source>
</reference>
<dbReference type="Gene3D" id="3.30.230.80">
    <property type="match status" value="1"/>
</dbReference>
<accession>A0ABV5YWI5</accession>
<dbReference type="SUPFAM" id="SSF55874">
    <property type="entry name" value="ATPase domain of HSP90 chaperone/DNA topoisomerase II/histidine kinase"/>
    <property type="match status" value="1"/>
</dbReference>
<organism evidence="5 6">
    <name type="scientific">Actinoallomurus acaciae</name>
    <dbReference type="NCBI Taxonomy" id="502577"/>
    <lineage>
        <taxon>Bacteria</taxon>
        <taxon>Bacillati</taxon>
        <taxon>Actinomycetota</taxon>
        <taxon>Actinomycetes</taxon>
        <taxon>Streptosporangiales</taxon>
        <taxon>Thermomonosporaceae</taxon>
        <taxon>Actinoallomurus</taxon>
    </lineage>
</organism>
<dbReference type="Proteomes" id="UP001589627">
    <property type="component" value="Unassembled WGS sequence"/>
</dbReference>
<dbReference type="InterPro" id="IPR036890">
    <property type="entry name" value="HATPase_C_sf"/>
</dbReference>
<evidence type="ECO:0000313" key="5">
    <source>
        <dbReference type="EMBL" id="MFB9838384.1"/>
    </source>
</evidence>
<sequence length="615" mass="67479">MIPWHYHSRTGTRARGRGVERAFQVDLRGVVDLLSRHLYTSPQVYLRELLQNAVDAITARRQEQPDAPALVAIETPDTTGDGTLRIRDSGVGLTEREVHELLATIGRSSKRDELGLARHEFLGQFGIGLLSCFLVADEVHVLTRSAQGGPTVEWTGLADGRYRVATAPQERAEPGTTVTLRPRPGMEHWLDGETAGDLAVRYADALPVQISIAGRRVNSGTLPWQRAHPSPAARAAALREYAERVFGFAPFDVIDLAVPEAGLTGLAFVLPMAANPAARSGHRVYLRRMLLSDSVGELLPEWAFFVRCVVDTGELRPTAGREALYEDDLLADTREALGAQVRDWLVRLAATAPDRLQRFLAVHHLGVKALALHDVEMLRVVDRWWPMETATGPMTLAEFRRRHPVVRYTATSDEFRELAAVAGAQNVGLVNGGYAYDIEIMRRLPLLDPAITVRRLEPAELTTCFEPPDPDLETRLRPFLHLAADTLHALGCEVVPRSFDPPSLPALYLLSRAAVRAEEMRSARSAANELWAGVLGAVDTTGAAERPQLILNLRNPVVRRLSEAPDPSLAGLGVQALYGQALLSGHHPLRPQDSALLNHSFLGLLDWAMTAGGTR</sequence>
<dbReference type="PRINTS" id="PR00775">
    <property type="entry name" value="HEATSHOCK90"/>
</dbReference>
<dbReference type="InterPro" id="IPR020568">
    <property type="entry name" value="Ribosomal_Su5_D2-typ_SF"/>
</dbReference>
<evidence type="ECO:0000313" key="6">
    <source>
        <dbReference type="Proteomes" id="UP001589627"/>
    </source>
</evidence>
<dbReference type="NCBIfam" id="NF010683">
    <property type="entry name" value="PRK14083.1"/>
    <property type="match status" value="1"/>
</dbReference>
<gene>
    <name evidence="5" type="ORF">ACFFNX_40165</name>
</gene>
<dbReference type="Gene3D" id="3.30.565.10">
    <property type="entry name" value="Histidine kinase-like ATPase, C-terminal domain"/>
    <property type="match status" value="1"/>
</dbReference>
<dbReference type="PANTHER" id="PTHR11528">
    <property type="entry name" value="HEAT SHOCK PROTEIN 90 FAMILY MEMBER"/>
    <property type="match status" value="1"/>
</dbReference>
<dbReference type="EMBL" id="JBHLZP010000506">
    <property type="protein sequence ID" value="MFB9838384.1"/>
    <property type="molecule type" value="Genomic_DNA"/>
</dbReference>
<evidence type="ECO:0000256" key="3">
    <source>
        <dbReference type="ARBA" id="ARBA00022840"/>
    </source>
</evidence>
<evidence type="ECO:0000256" key="4">
    <source>
        <dbReference type="ARBA" id="ARBA00023186"/>
    </source>
</evidence>
<dbReference type="Pfam" id="PF13589">
    <property type="entry name" value="HATPase_c_3"/>
    <property type="match status" value="1"/>
</dbReference>
<keyword evidence="2" id="KW-0547">Nucleotide-binding</keyword>
<proteinExistence type="inferred from homology"/>
<dbReference type="InterPro" id="IPR020575">
    <property type="entry name" value="Hsp90_N"/>
</dbReference>
<keyword evidence="4" id="KW-0143">Chaperone</keyword>
<keyword evidence="3" id="KW-0067">ATP-binding</keyword>
<keyword evidence="6" id="KW-1185">Reference proteome</keyword>
<comment type="similarity">
    <text evidence="1">Belongs to the heat shock protein 90 family.</text>
</comment>
<dbReference type="InterPro" id="IPR001404">
    <property type="entry name" value="Hsp90_fam"/>
</dbReference>
<evidence type="ECO:0000256" key="2">
    <source>
        <dbReference type="ARBA" id="ARBA00022741"/>
    </source>
</evidence>
<comment type="caution">
    <text evidence="5">The sequence shown here is derived from an EMBL/GenBank/DDBJ whole genome shotgun (WGS) entry which is preliminary data.</text>
</comment>
<evidence type="ECO:0000256" key="1">
    <source>
        <dbReference type="ARBA" id="ARBA00008239"/>
    </source>
</evidence>